<dbReference type="Proteomes" id="UP000756387">
    <property type="component" value="Unassembled WGS sequence"/>
</dbReference>
<accession>A0ABR9RX87</accession>
<gene>
    <name evidence="1" type="ORF">IEQ44_16135</name>
</gene>
<proteinExistence type="predicted"/>
<organism evidence="1 2">
    <name type="scientific">Nocardioides malaquae</name>
    <dbReference type="NCBI Taxonomy" id="2773426"/>
    <lineage>
        <taxon>Bacteria</taxon>
        <taxon>Bacillati</taxon>
        <taxon>Actinomycetota</taxon>
        <taxon>Actinomycetes</taxon>
        <taxon>Propionibacteriales</taxon>
        <taxon>Nocardioidaceae</taxon>
        <taxon>Nocardioides</taxon>
    </lineage>
</organism>
<dbReference type="EMBL" id="JADCSA010000677">
    <property type="protein sequence ID" value="MBE7326161.1"/>
    <property type="molecule type" value="Genomic_DNA"/>
</dbReference>
<reference evidence="1 2" key="1">
    <citation type="submission" date="2020-10" db="EMBL/GenBank/DDBJ databases">
        <title>Nocardioides sp. isolated from sludge.</title>
        <authorList>
            <person name="Zhang X."/>
        </authorList>
    </citation>
    <scope>NUCLEOTIDE SEQUENCE [LARGE SCALE GENOMIC DNA]</scope>
    <source>
        <strain evidence="1 2">Y6</strain>
    </source>
</reference>
<evidence type="ECO:0000313" key="1">
    <source>
        <dbReference type="EMBL" id="MBE7326161.1"/>
    </source>
</evidence>
<protein>
    <submittedName>
        <fullName evidence="1">Uncharacterized protein</fullName>
    </submittedName>
</protein>
<keyword evidence="2" id="KW-1185">Reference proteome</keyword>
<sequence>MVANLLFKPSAIFRRICAVIQQSRMTICVKEKKAKQKHGDRRFVPR</sequence>
<name>A0ABR9RX87_9ACTN</name>
<evidence type="ECO:0000313" key="2">
    <source>
        <dbReference type="Proteomes" id="UP000756387"/>
    </source>
</evidence>
<comment type="caution">
    <text evidence="1">The sequence shown here is derived from an EMBL/GenBank/DDBJ whole genome shotgun (WGS) entry which is preliminary data.</text>
</comment>
<feature type="non-terminal residue" evidence="1">
    <location>
        <position position="46"/>
    </location>
</feature>